<dbReference type="GO" id="GO:0005737">
    <property type="term" value="C:cytoplasm"/>
    <property type="evidence" value="ECO:0007669"/>
    <property type="project" value="TreeGrafter"/>
</dbReference>
<name>A0A8H3YE23_9TREE</name>
<dbReference type="GO" id="GO:0005634">
    <property type="term" value="C:nucleus"/>
    <property type="evidence" value="ECO:0007669"/>
    <property type="project" value="TreeGrafter"/>
</dbReference>
<dbReference type="PANTHER" id="PTHR14614">
    <property type="entry name" value="HEPATOCELLULAR CARCINOMA-ASSOCIATED ANTIGEN"/>
    <property type="match status" value="1"/>
</dbReference>
<evidence type="ECO:0000313" key="1">
    <source>
        <dbReference type="EMBL" id="GHJ84341.1"/>
    </source>
</evidence>
<accession>A0A8H3YE23</accession>
<dbReference type="InterPro" id="IPR019410">
    <property type="entry name" value="Methyltransf_16"/>
</dbReference>
<organism evidence="1 2">
    <name type="scientific">Naganishia liquefaciens</name>
    <dbReference type="NCBI Taxonomy" id="104408"/>
    <lineage>
        <taxon>Eukaryota</taxon>
        <taxon>Fungi</taxon>
        <taxon>Dikarya</taxon>
        <taxon>Basidiomycota</taxon>
        <taxon>Agaricomycotina</taxon>
        <taxon>Tremellomycetes</taxon>
        <taxon>Filobasidiales</taxon>
        <taxon>Filobasidiaceae</taxon>
        <taxon>Naganishia</taxon>
    </lineage>
</organism>
<evidence type="ECO:0008006" key="3">
    <source>
        <dbReference type="Google" id="ProtNLM"/>
    </source>
</evidence>
<dbReference type="InterPro" id="IPR029063">
    <property type="entry name" value="SAM-dependent_MTases_sf"/>
</dbReference>
<dbReference type="EMBL" id="BLZA01000007">
    <property type="protein sequence ID" value="GHJ84341.1"/>
    <property type="molecule type" value="Genomic_DNA"/>
</dbReference>
<comment type="caution">
    <text evidence="1">The sequence shown here is derived from an EMBL/GenBank/DDBJ whole genome shotgun (WGS) entry which is preliminary data.</text>
</comment>
<dbReference type="Proteomes" id="UP000620104">
    <property type="component" value="Unassembled WGS sequence"/>
</dbReference>
<sequence length="413" mass="45114">MYYYLSFLRPPPALVHVGEGSITITPQIANDLRTELKEDEPTDIFYTWQRIAPSVLDSTRSAKLTTYQPPINTYKAISVPLPTTAKPSESWRLGLFSPPASTVRGSLDCLAKHNCGVWSEPIAFLGGRPIKGKADKQGAIKQGRVFREWQVGPVVAEQGPDNVLRVVEQTSFDLDKKIWDSGLALSAWLHAHLSSPAPKQHKQVTKYLSRLTQSSGDGRIIELGAGTGLVSFAIGSAVRRLKHTSSGTLDIYATDLDSAIPLIDENTALNSRLWKSPPRVVDEDAAGEETGDVISREISVHSRVLDWDEPIPAWANEGGITLVIAADVTYNTASFPSLVNTLVGLLQPDAEGHAPMLLLAYKERDPSERELWDMVRARGLTLELVDTITGHEEEGMTGATEIWIGGFGKSSEP</sequence>
<keyword evidence="2" id="KW-1185">Reference proteome</keyword>
<evidence type="ECO:0000313" key="2">
    <source>
        <dbReference type="Proteomes" id="UP000620104"/>
    </source>
</evidence>
<dbReference type="GO" id="GO:0008757">
    <property type="term" value="F:S-adenosylmethionine-dependent methyltransferase activity"/>
    <property type="evidence" value="ECO:0007669"/>
    <property type="project" value="UniProtKB-ARBA"/>
</dbReference>
<gene>
    <name evidence="1" type="ORF">NliqN6_0743</name>
</gene>
<reference evidence="1" key="1">
    <citation type="submission" date="2020-07" db="EMBL/GenBank/DDBJ databases">
        <title>Draft Genome Sequence of a Deep-Sea Yeast, Naganishia (Cryptococcus) liquefaciens strain N6.</title>
        <authorList>
            <person name="Han Y.W."/>
            <person name="Kajitani R."/>
            <person name="Morimoto H."/>
            <person name="Parhat M."/>
            <person name="Tsubouchi H."/>
            <person name="Bakenova O."/>
            <person name="Ogata M."/>
            <person name="Argunhan B."/>
            <person name="Aoki R."/>
            <person name="Kajiwara S."/>
            <person name="Itoh T."/>
            <person name="Iwasaki H."/>
        </authorList>
    </citation>
    <scope>NUCLEOTIDE SEQUENCE</scope>
    <source>
        <strain evidence="1">N6</strain>
    </source>
</reference>
<dbReference type="AlphaFoldDB" id="A0A8H3YE23"/>
<dbReference type="Gene3D" id="3.40.50.150">
    <property type="entry name" value="Vaccinia Virus protein VP39"/>
    <property type="match status" value="1"/>
</dbReference>
<protein>
    <recommendedName>
        <fullName evidence="3">Methyltransferase</fullName>
    </recommendedName>
</protein>
<proteinExistence type="predicted"/>
<dbReference type="Pfam" id="PF10294">
    <property type="entry name" value="Methyltransf_16"/>
    <property type="match status" value="2"/>
</dbReference>
<dbReference type="SUPFAM" id="SSF53335">
    <property type="entry name" value="S-adenosyl-L-methionine-dependent methyltransferases"/>
    <property type="match status" value="1"/>
</dbReference>
<dbReference type="PANTHER" id="PTHR14614:SF162">
    <property type="entry name" value="EXPRESSED PROTEIN"/>
    <property type="match status" value="1"/>
</dbReference>
<dbReference type="OrthoDB" id="413520at2759"/>